<evidence type="ECO:0000313" key="2">
    <source>
        <dbReference type="Proteomes" id="UP001142400"/>
    </source>
</evidence>
<comment type="caution">
    <text evidence="1">The sequence shown here is derived from an EMBL/GenBank/DDBJ whole genome shotgun (WGS) entry which is preliminary data.</text>
</comment>
<dbReference type="Proteomes" id="UP001142400">
    <property type="component" value="Unassembled WGS sequence"/>
</dbReference>
<keyword evidence="2" id="KW-1185">Reference proteome</keyword>
<dbReference type="RefSeq" id="WP_257631071.1">
    <property type="nucleotide sequence ID" value="NZ_JANIIC010000011.1"/>
</dbReference>
<proteinExistence type="predicted"/>
<reference evidence="1" key="1">
    <citation type="submission" date="2022-06" db="EMBL/GenBank/DDBJ databases">
        <title>WGS of actinobacteria.</title>
        <authorList>
            <person name="Thawai C."/>
        </authorList>
    </citation>
    <scope>NUCLEOTIDE SEQUENCE</scope>
    <source>
        <strain evidence="1">DSM 42010</strain>
    </source>
</reference>
<evidence type="ECO:0000313" key="1">
    <source>
        <dbReference type="EMBL" id="MCQ8829844.1"/>
    </source>
</evidence>
<organism evidence="1 2">
    <name type="scientific">Streptomyces malaysiensis subsp. samsunensis</name>
    <dbReference type="NCBI Taxonomy" id="459658"/>
    <lineage>
        <taxon>Bacteria</taxon>
        <taxon>Bacillati</taxon>
        <taxon>Actinomycetota</taxon>
        <taxon>Actinomycetes</taxon>
        <taxon>Kitasatosporales</taxon>
        <taxon>Streptomycetaceae</taxon>
        <taxon>Streptomyces</taxon>
        <taxon>Streptomyces violaceusniger group</taxon>
    </lineage>
</organism>
<sequence>MTSAAIARRETVDALRTVRELWGELLLAIETPPADVWPPRQLAHTLRASDDEPLVAEDRAPLVLREHPAPLNLGALDTGLAIERMLFDLADTLAAAVQHAEQDDPRRWEFQHPDAADAQRAAGSRSHGLHFASVWIEGRVLDEDTAPEQQLDGPLTVPPFESLPPHLLHEARRTARIAEGRLLRTLGLDARCTPVPDHACPWCAGDLELHTGPDTAPSVTCSTGPECAAPVPLDEQERRVWGWVDLVGLVAALAEGAEHMPTA</sequence>
<name>A0A9X2RVK9_STRMQ</name>
<evidence type="ECO:0008006" key="3">
    <source>
        <dbReference type="Google" id="ProtNLM"/>
    </source>
</evidence>
<dbReference type="EMBL" id="JANIIC010000011">
    <property type="protein sequence ID" value="MCQ8829844.1"/>
    <property type="molecule type" value="Genomic_DNA"/>
</dbReference>
<gene>
    <name evidence="1" type="ORF">NQU54_12290</name>
</gene>
<dbReference type="AlphaFoldDB" id="A0A9X2RVK9"/>
<protein>
    <recommendedName>
        <fullName evidence="3">LigA protein</fullName>
    </recommendedName>
</protein>
<accession>A0A9X2RVK9</accession>